<dbReference type="AlphaFoldDB" id="A0A0J6SM51"/>
<dbReference type="SUPFAM" id="SSF53822">
    <property type="entry name" value="Periplasmic binding protein-like I"/>
    <property type="match status" value="1"/>
</dbReference>
<dbReference type="PANTHER" id="PTHR30483">
    <property type="entry name" value="LEUCINE-SPECIFIC-BINDING PROTEIN"/>
    <property type="match status" value="1"/>
</dbReference>
<name>A0A0J6SM51_9HYPH</name>
<dbReference type="GO" id="GO:0006865">
    <property type="term" value="P:amino acid transport"/>
    <property type="evidence" value="ECO:0007669"/>
    <property type="project" value="UniProtKB-KW"/>
</dbReference>
<accession>A0A0J6SM51</accession>
<evidence type="ECO:0000256" key="2">
    <source>
        <dbReference type="ARBA" id="ARBA00022729"/>
    </source>
</evidence>
<dbReference type="EMBL" id="LABY01000102">
    <property type="protein sequence ID" value="KMO36290.1"/>
    <property type="molecule type" value="Genomic_DNA"/>
</dbReference>
<keyword evidence="2 4" id="KW-0732">Signal</keyword>
<keyword evidence="7" id="KW-1185">Reference proteome</keyword>
<evidence type="ECO:0000313" key="6">
    <source>
        <dbReference type="EMBL" id="KMO36290.1"/>
    </source>
</evidence>
<dbReference type="CDD" id="cd06327">
    <property type="entry name" value="PBP1_SBP-like"/>
    <property type="match status" value="1"/>
</dbReference>
<feature type="domain" description="Leucine-binding protein" evidence="5">
    <location>
        <begin position="27"/>
        <end position="363"/>
    </location>
</feature>
<proteinExistence type="inferred from homology"/>
<dbReference type="Pfam" id="PF13458">
    <property type="entry name" value="Peripla_BP_6"/>
    <property type="match status" value="1"/>
</dbReference>
<dbReference type="InterPro" id="IPR051010">
    <property type="entry name" value="BCAA_transport"/>
</dbReference>
<comment type="similarity">
    <text evidence="1">Belongs to the leucine-binding protein family.</text>
</comment>
<evidence type="ECO:0000259" key="5">
    <source>
        <dbReference type="Pfam" id="PF13458"/>
    </source>
</evidence>
<dbReference type="InterPro" id="IPR028081">
    <property type="entry name" value="Leu-bd"/>
</dbReference>
<dbReference type="PATRIC" id="fig|298794.3.peg.143"/>
<dbReference type="InterPro" id="IPR028082">
    <property type="entry name" value="Peripla_BP_I"/>
</dbReference>
<organism evidence="6 7">
    <name type="scientific">Methylobacterium variabile</name>
    <dbReference type="NCBI Taxonomy" id="298794"/>
    <lineage>
        <taxon>Bacteria</taxon>
        <taxon>Pseudomonadati</taxon>
        <taxon>Pseudomonadota</taxon>
        <taxon>Alphaproteobacteria</taxon>
        <taxon>Hyphomicrobiales</taxon>
        <taxon>Methylobacteriaceae</taxon>
        <taxon>Methylobacterium</taxon>
    </lineage>
</organism>
<evidence type="ECO:0000256" key="4">
    <source>
        <dbReference type="SAM" id="SignalP"/>
    </source>
</evidence>
<evidence type="ECO:0000256" key="1">
    <source>
        <dbReference type="ARBA" id="ARBA00010062"/>
    </source>
</evidence>
<keyword evidence="3" id="KW-0029">Amino-acid transport</keyword>
<evidence type="ECO:0000313" key="7">
    <source>
        <dbReference type="Proteomes" id="UP000035955"/>
    </source>
</evidence>
<gene>
    <name evidence="6" type="ORF">VQ02_15730</name>
</gene>
<protein>
    <submittedName>
        <fullName evidence="6">ABC transporter permease</fullName>
    </submittedName>
</protein>
<dbReference type="Gene3D" id="3.40.50.2300">
    <property type="match status" value="2"/>
</dbReference>
<sequence>MRARFGRAALLTALMALGLAGRAEAKPIKIGVLTDISGLQSDNTGRGSVVAAEMAAEEAGLVLGQKVEVISADHQNKPDIGASIANRWLDQEGVNVIADLPTSSIALAVQEIVRRKRGINIVSGGASVALVREACSPYGFLWTYSTYTQAHGVGDAMVASGADTWYFIQADYAFGEAMATDLRKAVEARGGKVLGVSKHPQTTQDFSSYLIKAQASGAKAIALLNAGQDTTTAIKQANEFGLVDGGQRIATFIFLIPDAKALGLAVAKGLVVMNGFYWQQSVDGEAWSRRFAQRFGRMPTSTQIGVYSAIRHYLKAVKAVGSDDRDKIVEKMRELPVEDAFVSAGRVRSDGVMLHDMLLEEVKSPSESKEEWDVFKILKRIDGETAFGPVQGCATAQ</sequence>
<feature type="signal peptide" evidence="4">
    <location>
        <begin position="1"/>
        <end position="25"/>
    </location>
</feature>
<keyword evidence="3" id="KW-0813">Transport</keyword>
<feature type="chain" id="PRO_5005281888" evidence="4">
    <location>
        <begin position="26"/>
        <end position="397"/>
    </location>
</feature>
<comment type="caution">
    <text evidence="6">The sequence shown here is derived from an EMBL/GenBank/DDBJ whole genome shotgun (WGS) entry which is preliminary data.</text>
</comment>
<evidence type="ECO:0000256" key="3">
    <source>
        <dbReference type="ARBA" id="ARBA00022970"/>
    </source>
</evidence>
<reference evidence="6 7" key="1">
    <citation type="submission" date="2015-03" db="EMBL/GenBank/DDBJ databases">
        <title>Genome sequencing of Methylobacterium variabile DSM 16961.</title>
        <authorList>
            <person name="Chaudhry V."/>
            <person name="Patil P.B."/>
        </authorList>
    </citation>
    <scope>NUCLEOTIDE SEQUENCE [LARGE SCALE GENOMIC DNA]</scope>
    <source>
        <strain evidence="6 7">DSM 16961</strain>
    </source>
</reference>
<dbReference type="Proteomes" id="UP000035955">
    <property type="component" value="Unassembled WGS sequence"/>
</dbReference>
<dbReference type="PANTHER" id="PTHR30483:SF6">
    <property type="entry name" value="PERIPLASMIC BINDING PROTEIN OF ABC TRANSPORTER FOR NATURAL AMINO ACIDS"/>
    <property type="match status" value="1"/>
</dbReference>